<organism evidence="2 3">
    <name type="scientific">Ajellomyces capsulatus</name>
    <name type="common">Darling's disease fungus</name>
    <name type="synonym">Histoplasma capsulatum</name>
    <dbReference type="NCBI Taxonomy" id="5037"/>
    <lineage>
        <taxon>Eukaryota</taxon>
        <taxon>Fungi</taxon>
        <taxon>Dikarya</taxon>
        <taxon>Ascomycota</taxon>
        <taxon>Pezizomycotina</taxon>
        <taxon>Eurotiomycetes</taxon>
        <taxon>Eurotiomycetidae</taxon>
        <taxon>Onygenales</taxon>
        <taxon>Ajellomycetaceae</taxon>
        <taxon>Histoplasma</taxon>
    </lineage>
</organism>
<evidence type="ECO:0000256" key="1">
    <source>
        <dbReference type="SAM" id="Phobius"/>
    </source>
</evidence>
<proteinExistence type="predicted"/>
<reference evidence="2 3" key="1">
    <citation type="submission" date="2021-01" db="EMBL/GenBank/DDBJ databases">
        <title>Chromosome-level genome assembly of a human fungal pathogen reveals clustering of transcriptionally co-regulated genes.</title>
        <authorList>
            <person name="Voorhies M."/>
            <person name="Cohen S."/>
            <person name="Shea T.P."/>
            <person name="Petrus S."/>
            <person name="Munoz J.F."/>
            <person name="Poplawski S."/>
            <person name="Goldman W.E."/>
            <person name="Michael T."/>
            <person name="Cuomo C.A."/>
            <person name="Sil A."/>
            <person name="Beyhan S."/>
        </authorList>
    </citation>
    <scope>NUCLEOTIDE SEQUENCE [LARGE SCALE GENOMIC DNA]</scope>
    <source>
        <strain evidence="2 3">G184AR</strain>
    </source>
</reference>
<dbReference type="Proteomes" id="UP000670092">
    <property type="component" value="Unassembled WGS sequence"/>
</dbReference>
<dbReference type="EMBL" id="JAEVHI010000003">
    <property type="protein sequence ID" value="KAG5296262.1"/>
    <property type="molecule type" value="Genomic_DNA"/>
</dbReference>
<protein>
    <submittedName>
        <fullName evidence="2">Uncharacterized protein</fullName>
    </submittedName>
</protein>
<keyword evidence="1" id="KW-1133">Transmembrane helix</keyword>
<keyword evidence="1" id="KW-0472">Membrane</keyword>
<feature type="transmembrane region" description="Helical" evidence="1">
    <location>
        <begin position="40"/>
        <end position="60"/>
    </location>
</feature>
<name>A0A8H7YU99_AJECA</name>
<dbReference type="AlphaFoldDB" id="A0A8H7YU99"/>
<sequence>MVFKAVGPESAVFFPLLSGATCVNIQFLKARFLPSFSSSPGLLIARASTNFYTYISFYTSSKYRRRRKTRPWIGDTYYKQKIYLPRLTGCEHF</sequence>
<dbReference type="VEuPathDB" id="FungiDB:I7I52_06864"/>
<gene>
    <name evidence="2" type="ORF">I7I52_06864</name>
</gene>
<evidence type="ECO:0000313" key="2">
    <source>
        <dbReference type="EMBL" id="KAG5296262.1"/>
    </source>
</evidence>
<feature type="transmembrane region" description="Helical" evidence="1">
    <location>
        <begin position="12"/>
        <end position="28"/>
    </location>
</feature>
<keyword evidence="1" id="KW-0812">Transmembrane</keyword>
<accession>A0A8H7YU99</accession>
<comment type="caution">
    <text evidence="2">The sequence shown here is derived from an EMBL/GenBank/DDBJ whole genome shotgun (WGS) entry which is preliminary data.</text>
</comment>
<evidence type="ECO:0000313" key="3">
    <source>
        <dbReference type="Proteomes" id="UP000670092"/>
    </source>
</evidence>